<keyword evidence="6 7" id="KW-0175">Coiled coil</keyword>
<comment type="function">
    <text evidence="7">May act as a negative regulator of salt tolerance.</text>
</comment>
<accession>A0ABQ8UWL2</accession>
<feature type="compositionally biased region" description="Low complexity" evidence="8">
    <location>
        <begin position="70"/>
        <end position="89"/>
    </location>
</feature>
<comment type="caution">
    <text evidence="9">The sequence shown here is derived from an EMBL/GenBank/DDBJ whole genome shotgun (WGS) entry which is preliminary data.</text>
</comment>
<protein>
    <recommendedName>
        <fullName evidence="3 7">Stress response protein NST1</fullName>
    </recommendedName>
</protein>
<name>A0ABQ8UWL2_9AGAR</name>
<evidence type="ECO:0000256" key="1">
    <source>
        <dbReference type="ARBA" id="ARBA00004496"/>
    </source>
</evidence>
<sequence length="176" mass="19372">MPVSRPTTTTPATPTQQQPSQVSIGKKPMTYNQTQQAQQQAAQGQPGQPGQPRSARAASKAPMNTNQNQSYSNNHHPSGGNSNSSSTNSKGRPPATSANDTKNTSAHNSKIWSTSSLEQRERIKEFWLGLGEEERRNLVKIEKDTVLRKMKEQQKHSCSCAVCGRKRTRSAIRCIL</sequence>
<dbReference type="Proteomes" id="UP001150217">
    <property type="component" value="Unassembled WGS sequence"/>
</dbReference>
<gene>
    <name evidence="9" type="ORF">C8R41DRAFT_155332</name>
</gene>
<evidence type="ECO:0000256" key="3">
    <source>
        <dbReference type="ARBA" id="ARBA00020733"/>
    </source>
</evidence>
<evidence type="ECO:0000256" key="4">
    <source>
        <dbReference type="ARBA" id="ARBA00022490"/>
    </source>
</evidence>
<dbReference type="EMBL" id="JANVFT010000162">
    <property type="protein sequence ID" value="KAJ4463467.1"/>
    <property type="molecule type" value="Genomic_DNA"/>
</dbReference>
<organism evidence="9 10">
    <name type="scientific">Lentinula lateritia</name>
    <dbReference type="NCBI Taxonomy" id="40482"/>
    <lineage>
        <taxon>Eukaryota</taxon>
        <taxon>Fungi</taxon>
        <taxon>Dikarya</taxon>
        <taxon>Basidiomycota</taxon>
        <taxon>Agaricomycotina</taxon>
        <taxon>Agaricomycetes</taxon>
        <taxon>Agaricomycetidae</taxon>
        <taxon>Agaricales</taxon>
        <taxon>Marasmiineae</taxon>
        <taxon>Omphalotaceae</taxon>
        <taxon>Lentinula</taxon>
    </lineage>
</organism>
<feature type="compositionally biased region" description="Polar residues" evidence="8">
    <location>
        <begin position="96"/>
        <end position="114"/>
    </location>
</feature>
<evidence type="ECO:0000313" key="9">
    <source>
        <dbReference type="EMBL" id="KAJ4463467.1"/>
    </source>
</evidence>
<keyword evidence="10" id="KW-1185">Reference proteome</keyword>
<feature type="compositionally biased region" description="Low complexity" evidence="8">
    <location>
        <begin position="35"/>
        <end position="52"/>
    </location>
</feature>
<feature type="region of interest" description="Disordered" evidence="8">
    <location>
        <begin position="1"/>
        <end position="114"/>
    </location>
</feature>
<proteinExistence type="inferred from homology"/>
<evidence type="ECO:0000256" key="8">
    <source>
        <dbReference type="SAM" id="MobiDB-lite"/>
    </source>
</evidence>
<comment type="similarity">
    <text evidence="2 7">Belongs to the NST1 family.</text>
</comment>
<evidence type="ECO:0000256" key="2">
    <source>
        <dbReference type="ARBA" id="ARBA00007112"/>
    </source>
</evidence>
<dbReference type="Pfam" id="PF13945">
    <property type="entry name" value="NST1"/>
    <property type="match status" value="1"/>
</dbReference>
<keyword evidence="4 7" id="KW-0963">Cytoplasm</keyword>
<evidence type="ECO:0000256" key="6">
    <source>
        <dbReference type="ARBA" id="ARBA00023054"/>
    </source>
</evidence>
<dbReference type="InterPro" id="IPR025279">
    <property type="entry name" value="NST1"/>
</dbReference>
<evidence type="ECO:0000256" key="5">
    <source>
        <dbReference type="ARBA" id="ARBA00023016"/>
    </source>
</evidence>
<evidence type="ECO:0000313" key="10">
    <source>
        <dbReference type="Proteomes" id="UP001150217"/>
    </source>
</evidence>
<comment type="subcellular location">
    <subcellularLocation>
        <location evidence="1 7">Cytoplasm</location>
    </subcellularLocation>
</comment>
<evidence type="ECO:0000256" key="7">
    <source>
        <dbReference type="RuleBase" id="RU049441"/>
    </source>
</evidence>
<feature type="compositionally biased region" description="Low complexity" evidence="8">
    <location>
        <begin position="1"/>
        <end position="21"/>
    </location>
</feature>
<reference evidence="9" key="1">
    <citation type="submission" date="2022-08" db="EMBL/GenBank/DDBJ databases">
        <title>A Global Phylogenomic Analysis of the Shiitake Genus Lentinula.</title>
        <authorList>
            <consortium name="DOE Joint Genome Institute"/>
            <person name="Sierra-Patev S."/>
            <person name="Min B."/>
            <person name="Naranjo-Ortiz M."/>
            <person name="Looney B."/>
            <person name="Konkel Z."/>
            <person name="Slot J.C."/>
            <person name="Sakamoto Y."/>
            <person name="Steenwyk J.L."/>
            <person name="Rokas A."/>
            <person name="Carro J."/>
            <person name="Camarero S."/>
            <person name="Ferreira P."/>
            <person name="Molpeceres G."/>
            <person name="Ruiz-Duenas F.J."/>
            <person name="Serrano A."/>
            <person name="Henrissat B."/>
            <person name="Drula E."/>
            <person name="Hughes K.W."/>
            <person name="Mata J.L."/>
            <person name="Ishikawa N.K."/>
            <person name="Vargas-Isla R."/>
            <person name="Ushijima S."/>
            <person name="Smith C.A."/>
            <person name="Ahrendt S."/>
            <person name="Andreopoulos W."/>
            <person name="He G."/>
            <person name="Labutti K."/>
            <person name="Lipzen A."/>
            <person name="Ng V."/>
            <person name="Riley R."/>
            <person name="Sandor L."/>
            <person name="Barry K."/>
            <person name="Martinez A.T."/>
            <person name="Xiao Y."/>
            <person name="Gibbons J.G."/>
            <person name="Terashima K."/>
            <person name="Grigoriev I.V."/>
            <person name="Hibbett D.S."/>
        </authorList>
    </citation>
    <scope>NUCLEOTIDE SEQUENCE</scope>
    <source>
        <strain evidence="9">RHP3577 ss4</strain>
    </source>
</reference>
<keyword evidence="5 7" id="KW-0346">Stress response</keyword>